<evidence type="ECO:0000256" key="9">
    <source>
        <dbReference type="ARBA" id="ARBA00023136"/>
    </source>
</evidence>
<keyword evidence="14" id="KW-1185">Reference proteome</keyword>
<keyword evidence="7 11" id="KW-0560">Oxidoreductase</keyword>
<dbReference type="InterPro" id="IPR017972">
    <property type="entry name" value="Cyt_P450_CS"/>
</dbReference>
<dbReference type="EMBL" id="JAINDJ010000008">
    <property type="protein sequence ID" value="KAG9440385.1"/>
    <property type="molecule type" value="Genomic_DNA"/>
</dbReference>
<organism evidence="13 14">
    <name type="scientific">Aristolochia fimbriata</name>
    <name type="common">White veined hardy Dutchman's pipe vine</name>
    <dbReference type="NCBI Taxonomy" id="158543"/>
    <lineage>
        <taxon>Eukaryota</taxon>
        <taxon>Viridiplantae</taxon>
        <taxon>Streptophyta</taxon>
        <taxon>Embryophyta</taxon>
        <taxon>Tracheophyta</taxon>
        <taxon>Spermatophyta</taxon>
        <taxon>Magnoliopsida</taxon>
        <taxon>Magnoliidae</taxon>
        <taxon>Piperales</taxon>
        <taxon>Aristolochiaceae</taxon>
        <taxon>Aristolochia</taxon>
    </lineage>
</organism>
<dbReference type="AlphaFoldDB" id="A0AAV7DUT3"/>
<feature type="transmembrane region" description="Helical" evidence="12">
    <location>
        <begin position="6"/>
        <end position="23"/>
    </location>
</feature>
<keyword evidence="3 10" id="KW-0349">Heme</keyword>
<gene>
    <name evidence="13" type="ORF">H6P81_020550</name>
</gene>
<evidence type="ECO:0000256" key="12">
    <source>
        <dbReference type="SAM" id="Phobius"/>
    </source>
</evidence>
<evidence type="ECO:0000256" key="2">
    <source>
        <dbReference type="ARBA" id="ARBA00010617"/>
    </source>
</evidence>
<evidence type="ECO:0000313" key="13">
    <source>
        <dbReference type="EMBL" id="KAG9440385.1"/>
    </source>
</evidence>
<evidence type="ECO:0000256" key="1">
    <source>
        <dbReference type="ARBA" id="ARBA00004167"/>
    </source>
</evidence>
<keyword evidence="11" id="KW-0503">Monooxygenase</keyword>
<sequence>MESFQYYSIVFICLVFIYKAVLLQKIRRRKLPPSPTALPIIGHLHLLKKPLHRTLSKLSRKYGDIFFLKLGSRPALVITSPSAFEECFGKNDLIFANRPPILFGKYISYNYTTMSMSPYGPHWRNLRRIAAVQIFSSARVNTFSSVRVQEVHFLIRQLFRARSGAGNFHKVELRSRLSAVAYNIMTRMIAGKRYYGEDVEDCEEAERFRKGLVKKMKESAKKRDALLQKLIDERRRGNASANSADDGEEMTTMIDVVLSLQKADPDYYTDEILMGLIWVLLNGATETSTTILEWGMSLLLSHPDTLTKARTQLDEIVGHHRVLDESDLPKLPFLRCIINETLRLYPPTPVLPHCSSQDCTVRGYHVPAGTMVLANLWSVHRDPGLWEEATRFRPERFLDMDADREGFKWIPFGAGRRVCPGSNIGTKITCLVLGALIQCFEWRRTEEKEDTMSERSGLAMFRAQKLEAMYEPRQEMLHTLSQL</sequence>
<dbReference type="CDD" id="cd20653">
    <property type="entry name" value="CYP81"/>
    <property type="match status" value="1"/>
</dbReference>
<evidence type="ECO:0000256" key="11">
    <source>
        <dbReference type="RuleBase" id="RU000461"/>
    </source>
</evidence>
<comment type="subcellular location">
    <subcellularLocation>
        <location evidence="1">Membrane</location>
        <topology evidence="1">Single-pass membrane protein</topology>
    </subcellularLocation>
</comment>
<evidence type="ECO:0000256" key="7">
    <source>
        <dbReference type="ARBA" id="ARBA00023002"/>
    </source>
</evidence>
<dbReference type="PROSITE" id="PS00086">
    <property type="entry name" value="CYTOCHROME_P450"/>
    <property type="match status" value="1"/>
</dbReference>
<keyword evidence="6 12" id="KW-1133">Transmembrane helix</keyword>
<dbReference type="SUPFAM" id="SSF48264">
    <property type="entry name" value="Cytochrome P450"/>
    <property type="match status" value="1"/>
</dbReference>
<keyword evidence="4 12" id="KW-0812">Transmembrane</keyword>
<comment type="cofactor">
    <cofactor evidence="10">
        <name>heme</name>
        <dbReference type="ChEBI" id="CHEBI:30413"/>
    </cofactor>
</comment>
<keyword evidence="8 10" id="KW-0408">Iron</keyword>
<dbReference type="GO" id="GO:0016705">
    <property type="term" value="F:oxidoreductase activity, acting on paired donors, with incorporation or reduction of molecular oxygen"/>
    <property type="evidence" value="ECO:0007669"/>
    <property type="project" value="InterPro"/>
</dbReference>
<dbReference type="PANTHER" id="PTHR47947:SF62">
    <property type="entry name" value="CYTOCHROME P450, FAMILY 81, SUBFAMILY D, POLYPEPTIDE 5"/>
    <property type="match status" value="1"/>
</dbReference>
<dbReference type="InterPro" id="IPR001128">
    <property type="entry name" value="Cyt_P450"/>
</dbReference>
<evidence type="ECO:0000256" key="5">
    <source>
        <dbReference type="ARBA" id="ARBA00022723"/>
    </source>
</evidence>
<dbReference type="PRINTS" id="PR00463">
    <property type="entry name" value="EP450I"/>
</dbReference>
<dbReference type="InterPro" id="IPR050651">
    <property type="entry name" value="Plant_Cytochrome_P450_Monoox"/>
</dbReference>
<comment type="caution">
    <text evidence="13">The sequence shown here is derived from an EMBL/GenBank/DDBJ whole genome shotgun (WGS) entry which is preliminary data.</text>
</comment>
<evidence type="ECO:0000256" key="4">
    <source>
        <dbReference type="ARBA" id="ARBA00022692"/>
    </source>
</evidence>
<dbReference type="PANTHER" id="PTHR47947">
    <property type="entry name" value="CYTOCHROME P450 82C3-RELATED"/>
    <property type="match status" value="1"/>
</dbReference>
<evidence type="ECO:0000256" key="10">
    <source>
        <dbReference type="PIRSR" id="PIRSR602401-1"/>
    </source>
</evidence>
<dbReference type="GO" id="GO:0004497">
    <property type="term" value="F:monooxygenase activity"/>
    <property type="evidence" value="ECO:0007669"/>
    <property type="project" value="UniProtKB-KW"/>
</dbReference>
<proteinExistence type="inferred from homology"/>
<dbReference type="GO" id="GO:0020037">
    <property type="term" value="F:heme binding"/>
    <property type="evidence" value="ECO:0007669"/>
    <property type="project" value="InterPro"/>
</dbReference>
<evidence type="ECO:0000256" key="6">
    <source>
        <dbReference type="ARBA" id="ARBA00022989"/>
    </source>
</evidence>
<keyword evidence="9 12" id="KW-0472">Membrane</keyword>
<reference evidence="13 14" key="1">
    <citation type="submission" date="2021-07" db="EMBL/GenBank/DDBJ databases">
        <title>The Aristolochia fimbriata genome: insights into angiosperm evolution, floral development and chemical biosynthesis.</title>
        <authorList>
            <person name="Jiao Y."/>
        </authorList>
    </citation>
    <scope>NUCLEOTIDE SEQUENCE [LARGE SCALE GENOMIC DNA]</scope>
    <source>
        <strain evidence="13">IBCAS-2021</strain>
        <tissue evidence="13">Leaf</tissue>
    </source>
</reference>
<dbReference type="InterPro" id="IPR036396">
    <property type="entry name" value="Cyt_P450_sf"/>
</dbReference>
<name>A0AAV7DUT3_ARIFI</name>
<dbReference type="Gene3D" id="1.10.630.10">
    <property type="entry name" value="Cytochrome P450"/>
    <property type="match status" value="1"/>
</dbReference>
<evidence type="ECO:0008006" key="15">
    <source>
        <dbReference type="Google" id="ProtNLM"/>
    </source>
</evidence>
<dbReference type="GO" id="GO:0005506">
    <property type="term" value="F:iron ion binding"/>
    <property type="evidence" value="ECO:0007669"/>
    <property type="project" value="InterPro"/>
</dbReference>
<feature type="binding site" description="axial binding residue" evidence="10">
    <location>
        <position position="419"/>
    </location>
    <ligand>
        <name>heme</name>
        <dbReference type="ChEBI" id="CHEBI:30413"/>
    </ligand>
    <ligandPart>
        <name>Fe</name>
        <dbReference type="ChEBI" id="CHEBI:18248"/>
    </ligandPart>
</feature>
<dbReference type="PRINTS" id="PR00385">
    <property type="entry name" value="P450"/>
</dbReference>
<dbReference type="InterPro" id="IPR002401">
    <property type="entry name" value="Cyt_P450_E_grp-I"/>
</dbReference>
<evidence type="ECO:0000313" key="14">
    <source>
        <dbReference type="Proteomes" id="UP000825729"/>
    </source>
</evidence>
<evidence type="ECO:0000256" key="3">
    <source>
        <dbReference type="ARBA" id="ARBA00022617"/>
    </source>
</evidence>
<accession>A0AAV7DUT3</accession>
<comment type="similarity">
    <text evidence="2 11">Belongs to the cytochrome P450 family.</text>
</comment>
<dbReference type="GO" id="GO:0016020">
    <property type="term" value="C:membrane"/>
    <property type="evidence" value="ECO:0007669"/>
    <property type="project" value="UniProtKB-SubCell"/>
</dbReference>
<keyword evidence="5 10" id="KW-0479">Metal-binding</keyword>
<protein>
    <recommendedName>
        <fullName evidence="15">Cytochrome P450</fullName>
    </recommendedName>
</protein>
<dbReference type="Pfam" id="PF00067">
    <property type="entry name" value="p450"/>
    <property type="match status" value="2"/>
</dbReference>
<dbReference type="Proteomes" id="UP000825729">
    <property type="component" value="Unassembled WGS sequence"/>
</dbReference>
<evidence type="ECO:0000256" key="8">
    <source>
        <dbReference type="ARBA" id="ARBA00023004"/>
    </source>
</evidence>